<dbReference type="OrthoDB" id="2353168at2"/>
<dbReference type="EMBL" id="BJUN01000006">
    <property type="protein sequence ID" value="GEK58531.1"/>
    <property type="molecule type" value="Genomic_DNA"/>
</dbReference>
<gene>
    <name evidence="1" type="ORF">MHA01_14360</name>
</gene>
<comment type="caution">
    <text evidence="1">The sequence shown here is derived from an EMBL/GenBank/DDBJ whole genome shotgun (WGS) entry which is preliminary data.</text>
</comment>
<protein>
    <recommendedName>
        <fullName evidence="3">VOC domain-containing protein</fullName>
    </recommendedName>
</protein>
<organism evidence="1 2">
    <name type="scientific">Marinococcus halophilus</name>
    <dbReference type="NCBI Taxonomy" id="1371"/>
    <lineage>
        <taxon>Bacteria</taxon>
        <taxon>Bacillati</taxon>
        <taxon>Bacillota</taxon>
        <taxon>Bacilli</taxon>
        <taxon>Bacillales</taxon>
        <taxon>Bacillaceae</taxon>
        <taxon>Marinococcus</taxon>
    </lineage>
</organism>
<keyword evidence="2" id="KW-1185">Reference proteome</keyword>
<evidence type="ECO:0000313" key="2">
    <source>
        <dbReference type="Proteomes" id="UP000321051"/>
    </source>
</evidence>
<dbReference type="STRING" id="1371.GCA_900166605_01414"/>
<dbReference type="SUPFAM" id="SSF54593">
    <property type="entry name" value="Glyoxalase/Bleomycin resistance protein/Dihydroxybiphenyl dioxygenase"/>
    <property type="match status" value="1"/>
</dbReference>
<accession>A0A510Y762</accession>
<evidence type="ECO:0008006" key="3">
    <source>
        <dbReference type="Google" id="ProtNLM"/>
    </source>
</evidence>
<proteinExistence type="predicted"/>
<dbReference type="AlphaFoldDB" id="A0A510Y762"/>
<sequence length="204" mass="23877">MNNMELFHYHFWTTEIEKTESFYSSHGFEVVGRFALENYRIKRYDPPLMWDDFRHKELTFRMIEMSLGQVRVTFGTGRINTFGYFGYRVNNEEHASVLQRAKEHGWGVNKKERRTFLQPSTGPKIQLDWAKELPIGGKEELQSVVITSPEPYDSDDWLTVLGAEAVVPSWEEKRAFELEKVVIQGAENTETVQDPNGVYLEFRT</sequence>
<dbReference type="RefSeq" id="WP_143747450.1">
    <property type="nucleotide sequence ID" value="NZ_BJUN01000006.1"/>
</dbReference>
<name>A0A510Y762_MARHA</name>
<evidence type="ECO:0000313" key="1">
    <source>
        <dbReference type="EMBL" id="GEK58531.1"/>
    </source>
</evidence>
<dbReference type="InterPro" id="IPR029068">
    <property type="entry name" value="Glyas_Bleomycin-R_OHBP_Dase"/>
</dbReference>
<reference evidence="1 2" key="1">
    <citation type="submission" date="2019-07" db="EMBL/GenBank/DDBJ databases">
        <title>Whole genome shotgun sequence of Marinococcus halophilus NBRC 102359.</title>
        <authorList>
            <person name="Hosoyama A."/>
            <person name="Uohara A."/>
            <person name="Ohji S."/>
            <person name="Ichikawa N."/>
        </authorList>
    </citation>
    <scope>NUCLEOTIDE SEQUENCE [LARGE SCALE GENOMIC DNA]</scope>
    <source>
        <strain evidence="1 2">NBRC 102359</strain>
    </source>
</reference>
<dbReference type="Proteomes" id="UP000321051">
    <property type="component" value="Unassembled WGS sequence"/>
</dbReference>